<name>A0A3E0V9W5_9MICO</name>
<comment type="caution">
    <text evidence="6">The sequence shown here is derived from an EMBL/GenBank/DDBJ whole genome shotgun (WGS) entry which is preliminary data.</text>
</comment>
<dbReference type="SUPFAM" id="SSF55781">
    <property type="entry name" value="GAF domain-like"/>
    <property type="match status" value="1"/>
</dbReference>
<dbReference type="Proteomes" id="UP000256709">
    <property type="component" value="Unassembled WGS sequence"/>
</dbReference>
<evidence type="ECO:0000256" key="3">
    <source>
        <dbReference type="ARBA" id="ARBA00022991"/>
    </source>
</evidence>
<evidence type="ECO:0000313" key="6">
    <source>
        <dbReference type="EMBL" id="RFA06602.1"/>
    </source>
</evidence>
<dbReference type="InterPro" id="IPR000014">
    <property type="entry name" value="PAS"/>
</dbReference>
<evidence type="ECO:0000256" key="4">
    <source>
        <dbReference type="SAM" id="MobiDB-lite"/>
    </source>
</evidence>
<keyword evidence="3" id="KW-0157">Chromophore</keyword>
<dbReference type="PANTHER" id="PTHR47429">
    <property type="entry name" value="PROTEIN TWIN LOV 1"/>
    <property type="match status" value="1"/>
</dbReference>
<evidence type="ECO:0000313" key="7">
    <source>
        <dbReference type="Proteomes" id="UP000256709"/>
    </source>
</evidence>
<sequence>MSPSPADRFESARQSAYGESRARAAAVVDGLIRGGLTESEARRQVAELLGIDLARFHTWLLGPGQTGSAVTMAAVAGEKKLQIPPAPWFGPAEVLIEALDAVTDGSLITDASRHILHANPAFTHITGYKSSEILGGNCAFLQGPETDPDTIERMRHAFDSGQPFWGDVLNYRKDGTPFWNSLIVLPVKDFNGQTTHYVSVQRNLREDIDHLTNVERRLYETETKQRTGELLLGVVASLNGWSTLAEACQAIADAILIVNQTDLAVVALKDRHTNDVVITAVTGNTPGQPSIGDTIPLTEAVELAALQHTNSPALMDRDTGPWVRNELDKVGAEALIATPFHSSHDVEGFLLGYWTEGLPTDAQRSAIQERLSRLSDLAAAALNQNPPEEEPTPGKPTPTVP</sequence>
<dbReference type="PROSITE" id="PS50112">
    <property type="entry name" value="PAS"/>
    <property type="match status" value="1"/>
</dbReference>
<feature type="domain" description="PAS" evidence="5">
    <location>
        <begin position="91"/>
        <end position="161"/>
    </location>
</feature>
<dbReference type="SUPFAM" id="SSF55785">
    <property type="entry name" value="PYP-like sensor domain (PAS domain)"/>
    <property type="match status" value="1"/>
</dbReference>
<dbReference type="PANTHER" id="PTHR47429:SF2">
    <property type="entry name" value="PROTEIN TWIN LOV 1"/>
    <property type="match status" value="1"/>
</dbReference>
<dbReference type="SMART" id="SM00091">
    <property type="entry name" value="PAS"/>
    <property type="match status" value="1"/>
</dbReference>
<dbReference type="OrthoDB" id="23692at2"/>
<keyword evidence="2" id="KW-0288">FMN</keyword>
<dbReference type="SMART" id="SM00086">
    <property type="entry name" value="PAC"/>
    <property type="match status" value="1"/>
</dbReference>
<organism evidence="6 7">
    <name type="scientific">Subtercola boreus</name>
    <dbReference type="NCBI Taxonomy" id="120213"/>
    <lineage>
        <taxon>Bacteria</taxon>
        <taxon>Bacillati</taxon>
        <taxon>Actinomycetota</taxon>
        <taxon>Actinomycetes</taxon>
        <taxon>Micrococcales</taxon>
        <taxon>Microbacteriaceae</taxon>
        <taxon>Subtercola</taxon>
    </lineage>
</organism>
<dbReference type="EMBL" id="NBXA01000081">
    <property type="protein sequence ID" value="RFA06602.1"/>
    <property type="molecule type" value="Genomic_DNA"/>
</dbReference>
<gene>
    <name evidence="6" type="ORF">B7R21_19370</name>
</gene>
<keyword evidence="1" id="KW-0285">Flavoprotein</keyword>
<dbReference type="CDD" id="cd00130">
    <property type="entry name" value="PAS"/>
    <property type="match status" value="1"/>
</dbReference>
<evidence type="ECO:0000256" key="2">
    <source>
        <dbReference type="ARBA" id="ARBA00022643"/>
    </source>
</evidence>
<dbReference type="NCBIfam" id="TIGR00229">
    <property type="entry name" value="sensory_box"/>
    <property type="match status" value="1"/>
</dbReference>
<dbReference type="AlphaFoldDB" id="A0A3E0V9W5"/>
<reference evidence="6 7" key="1">
    <citation type="submission" date="2017-04" db="EMBL/GenBank/DDBJ databases">
        <title>Comparative genome analysis of Subtercola boreus.</title>
        <authorList>
            <person name="Cho Y.-J."/>
            <person name="Cho A."/>
            <person name="Kim O.-S."/>
            <person name="Lee J.-I."/>
        </authorList>
    </citation>
    <scope>NUCLEOTIDE SEQUENCE [LARGE SCALE GENOMIC DNA]</scope>
    <source>
        <strain evidence="6 7">P27444</strain>
    </source>
</reference>
<dbReference type="Gene3D" id="3.30.450.20">
    <property type="entry name" value="PAS domain"/>
    <property type="match status" value="1"/>
</dbReference>
<evidence type="ECO:0000259" key="5">
    <source>
        <dbReference type="PROSITE" id="PS50112"/>
    </source>
</evidence>
<proteinExistence type="predicted"/>
<dbReference type="InterPro" id="IPR035965">
    <property type="entry name" value="PAS-like_dom_sf"/>
</dbReference>
<protein>
    <recommendedName>
        <fullName evidence="5">PAS domain-containing protein</fullName>
    </recommendedName>
</protein>
<evidence type="ECO:0000256" key="1">
    <source>
        <dbReference type="ARBA" id="ARBA00022630"/>
    </source>
</evidence>
<dbReference type="Pfam" id="PF13426">
    <property type="entry name" value="PAS_9"/>
    <property type="match status" value="1"/>
</dbReference>
<feature type="region of interest" description="Disordered" evidence="4">
    <location>
        <begin position="377"/>
        <end position="401"/>
    </location>
</feature>
<dbReference type="InterPro" id="IPR001610">
    <property type="entry name" value="PAC"/>
</dbReference>
<accession>A0A3E0V9W5</accession>